<evidence type="ECO:0000256" key="1">
    <source>
        <dbReference type="SAM" id="Phobius"/>
    </source>
</evidence>
<keyword evidence="1" id="KW-0812">Transmembrane</keyword>
<evidence type="ECO:0000313" key="2">
    <source>
        <dbReference type="EMBL" id="GAA3154783.1"/>
    </source>
</evidence>
<accession>A0ABP6NPT9</accession>
<dbReference type="EMBL" id="BAAAVV010000001">
    <property type="protein sequence ID" value="GAA3154783.1"/>
    <property type="molecule type" value="Genomic_DNA"/>
</dbReference>
<organism evidence="2 3">
    <name type="scientific">Blastococcus jejuensis</name>
    <dbReference type="NCBI Taxonomy" id="351224"/>
    <lineage>
        <taxon>Bacteria</taxon>
        <taxon>Bacillati</taxon>
        <taxon>Actinomycetota</taxon>
        <taxon>Actinomycetes</taxon>
        <taxon>Geodermatophilales</taxon>
        <taxon>Geodermatophilaceae</taxon>
        <taxon>Blastococcus</taxon>
    </lineage>
</organism>
<evidence type="ECO:0000313" key="3">
    <source>
        <dbReference type="Proteomes" id="UP001499924"/>
    </source>
</evidence>
<keyword evidence="1" id="KW-1133">Transmembrane helix</keyword>
<feature type="transmembrane region" description="Helical" evidence="1">
    <location>
        <begin position="39"/>
        <end position="57"/>
    </location>
</feature>
<sequence length="88" mass="9287">MPPTAADLPFAYRLPTDVARQIRDTAPPLVTMGSPRRRLVVLVLTIGVLGGGLAATLPSGEAQAMVKHECVFHPITSPTATNDPLLCL</sequence>
<keyword evidence="3" id="KW-1185">Reference proteome</keyword>
<proteinExistence type="predicted"/>
<name>A0ABP6NPT9_9ACTN</name>
<keyword evidence="1" id="KW-0472">Membrane</keyword>
<dbReference type="Proteomes" id="UP001499924">
    <property type="component" value="Unassembled WGS sequence"/>
</dbReference>
<dbReference type="RefSeq" id="WP_344686652.1">
    <property type="nucleotide sequence ID" value="NZ_BAAAVV010000001.1"/>
</dbReference>
<gene>
    <name evidence="2" type="ORF">GCM10010531_02360</name>
</gene>
<protein>
    <submittedName>
        <fullName evidence="2">Uncharacterized protein</fullName>
    </submittedName>
</protein>
<comment type="caution">
    <text evidence="2">The sequence shown here is derived from an EMBL/GenBank/DDBJ whole genome shotgun (WGS) entry which is preliminary data.</text>
</comment>
<reference evidence="3" key="1">
    <citation type="journal article" date="2019" name="Int. J. Syst. Evol. Microbiol.">
        <title>The Global Catalogue of Microorganisms (GCM) 10K type strain sequencing project: providing services to taxonomists for standard genome sequencing and annotation.</title>
        <authorList>
            <consortium name="The Broad Institute Genomics Platform"/>
            <consortium name="The Broad Institute Genome Sequencing Center for Infectious Disease"/>
            <person name="Wu L."/>
            <person name="Ma J."/>
        </authorList>
    </citation>
    <scope>NUCLEOTIDE SEQUENCE [LARGE SCALE GENOMIC DNA]</scope>
    <source>
        <strain evidence="3">JCM 15614</strain>
    </source>
</reference>